<name>A0ABP4U6T1_9ACTN</name>
<protein>
    <submittedName>
        <fullName evidence="1">Uncharacterized protein</fullName>
    </submittedName>
</protein>
<gene>
    <name evidence="1" type="ORF">GCM10009765_56530</name>
</gene>
<sequence>MPAPAAAADPSLYSVALDSFPGATDDAKLDSALSYVATQTYKPTIQLGTRQTTFGKTRLLFDGFSISGPAGVGTEFSFTNKVKISTPGTGWLDVPAPKVRGIYIGGLCFEGDSNTTFFVDHDNNGPVLWASTIRDVGFNLFRHVIWGAHDAVTFDGFWDVNNCYDTEFKLWGSDSNYFTNGLLIDSPNTGTGNRYHVWAPWLGKTTFGPMFITGKANTTPMRIDGGRGIVVQAARFEAQQGNPTLGSQLLITGGTFVRIRDPWFFNGMSAAGSTGHSTPAYDKGIVTITGGSNIVIDGAMFSDGDGNQTGATAAGTPHVYVGGGTGVRLRNLQASTSDQLRVVRAATVNASAIVTDPDVTVTVG</sequence>
<evidence type="ECO:0000313" key="1">
    <source>
        <dbReference type="EMBL" id="GAA1699824.1"/>
    </source>
</evidence>
<comment type="caution">
    <text evidence="1">The sequence shown here is derived from an EMBL/GenBank/DDBJ whole genome shotgun (WGS) entry which is preliminary data.</text>
</comment>
<accession>A0ABP4U6T1</accession>
<dbReference type="Proteomes" id="UP001500618">
    <property type="component" value="Unassembled WGS sequence"/>
</dbReference>
<keyword evidence="2" id="KW-1185">Reference proteome</keyword>
<dbReference type="EMBL" id="BAAANY010000023">
    <property type="protein sequence ID" value="GAA1699824.1"/>
    <property type="molecule type" value="Genomic_DNA"/>
</dbReference>
<proteinExistence type="predicted"/>
<organism evidence="1 2">
    <name type="scientific">Fodinicola feengrottensis</name>
    <dbReference type="NCBI Taxonomy" id="435914"/>
    <lineage>
        <taxon>Bacteria</taxon>
        <taxon>Bacillati</taxon>
        <taxon>Actinomycetota</taxon>
        <taxon>Actinomycetes</taxon>
        <taxon>Mycobacteriales</taxon>
        <taxon>Fodinicola</taxon>
    </lineage>
</organism>
<evidence type="ECO:0000313" key="2">
    <source>
        <dbReference type="Proteomes" id="UP001500618"/>
    </source>
</evidence>
<reference evidence="2" key="1">
    <citation type="journal article" date="2019" name="Int. J. Syst. Evol. Microbiol.">
        <title>The Global Catalogue of Microorganisms (GCM) 10K type strain sequencing project: providing services to taxonomists for standard genome sequencing and annotation.</title>
        <authorList>
            <consortium name="The Broad Institute Genomics Platform"/>
            <consortium name="The Broad Institute Genome Sequencing Center for Infectious Disease"/>
            <person name="Wu L."/>
            <person name="Ma J."/>
        </authorList>
    </citation>
    <scope>NUCLEOTIDE SEQUENCE [LARGE SCALE GENOMIC DNA]</scope>
    <source>
        <strain evidence="2">JCM 14718</strain>
    </source>
</reference>